<feature type="coiled-coil region" evidence="1">
    <location>
        <begin position="92"/>
        <end position="140"/>
    </location>
</feature>
<name>A0ABR2Z7Y0_9AGAR</name>
<sequence>MNIFQQGAKKTSSSTKSKKRVSKAPEERASEISSISSQKPSETGMSSSVQRDHIVGRGDWFVRQESLDKLRSQATCQVVDSCTKCDATSRDLNATRQLLRDKERLLQAAEASNTMQCKTISELQQQLREARAHKNFFNAARSAVDNVLTCGICWDEFDDGNPPLTVYAFAAIVPLAWTHLIITTAFHAVIRYVLNAHFGGKMRGEDPVSNAVLS</sequence>
<evidence type="ECO:0000313" key="4">
    <source>
        <dbReference type="Proteomes" id="UP001437256"/>
    </source>
</evidence>
<keyword evidence="1" id="KW-0175">Coiled coil</keyword>
<dbReference type="EMBL" id="JBBXMP010000584">
    <property type="protein sequence ID" value="KAL0057334.1"/>
    <property type="molecule type" value="Genomic_DNA"/>
</dbReference>
<evidence type="ECO:0000256" key="2">
    <source>
        <dbReference type="SAM" id="MobiDB-lite"/>
    </source>
</evidence>
<accession>A0ABR2Z7Y0</accession>
<evidence type="ECO:0000256" key="1">
    <source>
        <dbReference type="SAM" id="Coils"/>
    </source>
</evidence>
<protein>
    <submittedName>
        <fullName evidence="3">Uncharacterized protein</fullName>
    </submittedName>
</protein>
<evidence type="ECO:0000313" key="3">
    <source>
        <dbReference type="EMBL" id="KAL0057334.1"/>
    </source>
</evidence>
<reference evidence="3 4" key="1">
    <citation type="submission" date="2024-05" db="EMBL/GenBank/DDBJ databases">
        <title>A draft genome resource for the thread blight pathogen Marasmius tenuissimus strain MS-2.</title>
        <authorList>
            <person name="Yulfo-Soto G.E."/>
            <person name="Baruah I.K."/>
            <person name="Amoako-Attah I."/>
            <person name="Bukari Y."/>
            <person name="Meinhardt L.W."/>
            <person name="Bailey B.A."/>
            <person name="Cohen S.P."/>
        </authorList>
    </citation>
    <scope>NUCLEOTIDE SEQUENCE [LARGE SCALE GENOMIC DNA]</scope>
    <source>
        <strain evidence="3 4">MS-2</strain>
    </source>
</reference>
<feature type="compositionally biased region" description="Low complexity" evidence="2">
    <location>
        <begin position="31"/>
        <end position="42"/>
    </location>
</feature>
<organism evidence="3 4">
    <name type="scientific">Marasmius tenuissimus</name>
    <dbReference type="NCBI Taxonomy" id="585030"/>
    <lineage>
        <taxon>Eukaryota</taxon>
        <taxon>Fungi</taxon>
        <taxon>Dikarya</taxon>
        <taxon>Basidiomycota</taxon>
        <taxon>Agaricomycotina</taxon>
        <taxon>Agaricomycetes</taxon>
        <taxon>Agaricomycetidae</taxon>
        <taxon>Agaricales</taxon>
        <taxon>Marasmiineae</taxon>
        <taxon>Marasmiaceae</taxon>
        <taxon>Marasmius</taxon>
    </lineage>
</organism>
<feature type="region of interest" description="Disordered" evidence="2">
    <location>
        <begin position="1"/>
        <end position="50"/>
    </location>
</feature>
<keyword evidence="4" id="KW-1185">Reference proteome</keyword>
<gene>
    <name evidence="3" type="ORF">AAF712_016031</name>
</gene>
<proteinExistence type="predicted"/>
<comment type="caution">
    <text evidence="3">The sequence shown here is derived from an EMBL/GenBank/DDBJ whole genome shotgun (WGS) entry which is preliminary data.</text>
</comment>
<dbReference type="Proteomes" id="UP001437256">
    <property type="component" value="Unassembled WGS sequence"/>
</dbReference>